<dbReference type="PROSITE" id="PS50033">
    <property type="entry name" value="UBX"/>
    <property type="match status" value="1"/>
</dbReference>
<dbReference type="GO" id="GO:0005783">
    <property type="term" value="C:endoplasmic reticulum"/>
    <property type="evidence" value="ECO:0007669"/>
    <property type="project" value="TreeGrafter"/>
</dbReference>
<feature type="region of interest" description="Disordered" evidence="1">
    <location>
        <begin position="1"/>
        <end position="146"/>
    </location>
</feature>
<dbReference type="AlphaFoldDB" id="A0A9X0DC08"/>
<dbReference type="Pfam" id="PF00789">
    <property type="entry name" value="UBX"/>
    <property type="match status" value="1"/>
</dbReference>
<name>A0A9X0DC08_9CNID</name>
<dbReference type="SUPFAM" id="SSF54236">
    <property type="entry name" value="Ubiquitin-like"/>
    <property type="match status" value="1"/>
</dbReference>
<dbReference type="InterPro" id="IPR001012">
    <property type="entry name" value="UBX_dom"/>
</dbReference>
<organism evidence="3 4">
    <name type="scientific">Desmophyllum pertusum</name>
    <dbReference type="NCBI Taxonomy" id="174260"/>
    <lineage>
        <taxon>Eukaryota</taxon>
        <taxon>Metazoa</taxon>
        <taxon>Cnidaria</taxon>
        <taxon>Anthozoa</taxon>
        <taxon>Hexacorallia</taxon>
        <taxon>Scleractinia</taxon>
        <taxon>Caryophylliina</taxon>
        <taxon>Caryophylliidae</taxon>
        <taxon>Desmophyllum</taxon>
    </lineage>
</organism>
<feature type="domain" description="UBX" evidence="2">
    <location>
        <begin position="234"/>
        <end position="311"/>
    </location>
</feature>
<dbReference type="PANTHER" id="PTHR23322">
    <property type="entry name" value="FAS-ASSOCIATED PROTEIN"/>
    <property type="match status" value="1"/>
</dbReference>
<evidence type="ECO:0000313" key="3">
    <source>
        <dbReference type="EMBL" id="KAJ7393223.1"/>
    </source>
</evidence>
<proteinExistence type="predicted"/>
<gene>
    <name evidence="3" type="primary">UBXN10</name>
    <name evidence="3" type="ORF">OS493_006192</name>
</gene>
<dbReference type="PANTHER" id="PTHR23322:SF28">
    <property type="entry name" value="UBX DOMAIN-CONTAINING PROTEIN 10"/>
    <property type="match status" value="1"/>
</dbReference>
<accession>A0A9X0DC08</accession>
<protein>
    <submittedName>
        <fullName evidence="3">UBX domain-containing protein 10</fullName>
    </submittedName>
</protein>
<keyword evidence="4" id="KW-1185">Reference proteome</keyword>
<dbReference type="CDD" id="cd17076">
    <property type="entry name" value="UBX_UBXN10"/>
    <property type="match status" value="1"/>
</dbReference>
<evidence type="ECO:0000256" key="1">
    <source>
        <dbReference type="SAM" id="MobiDB-lite"/>
    </source>
</evidence>
<dbReference type="GO" id="GO:0036503">
    <property type="term" value="P:ERAD pathway"/>
    <property type="evidence" value="ECO:0007669"/>
    <property type="project" value="TreeGrafter"/>
</dbReference>
<feature type="compositionally biased region" description="Basic and acidic residues" evidence="1">
    <location>
        <begin position="93"/>
        <end position="106"/>
    </location>
</feature>
<dbReference type="InterPro" id="IPR029071">
    <property type="entry name" value="Ubiquitin-like_domsf"/>
</dbReference>
<reference evidence="3" key="1">
    <citation type="submission" date="2023-01" db="EMBL/GenBank/DDBJ databases">
        <title>Genome assembly of the deep-sea coral Lophelia pertusa.</title>
        <authorList>
            <person name="Herrera S."/>
            <person name="Cordes E."/>
        </authorList>
    </citation>
    <scope>NUCLEOTIDE SEQUENCE</scope>
    <source>
        <strain evidence="3">USNM1676648</strain>
        <tissue evidence="3">Polyp</tissue>
    </source>
</reference>
<dbReference type="Gene3D" id="3.10.20.90">
    <property type="entry name" value="Phosphatidylinositol 3-kinase Catalytic Subunit, Chain A, domain 1"/>
    <property type="match status" value="1"/>
</dbReference>
<dbReference type="Proteomes" id="UP001163046">
    <property type="component" value="Unassembled WGS sequence"/>
</dbReference>
<dbReference type="EMBL" id="MU825398">
    <property type="protein sequence ID" value="KAJ7393223.1"/>
    <property type="molecule type" value="Genomic_DNA"/>
</dbReference>
<comment type="caution">
    <text evidence="3">The sequence shown here is derived from an EMBL/GenBank/DDBJ whole genome shotgun (WGS) entry which is preliminary data.</text>
</comment>
<evidence type="ECO:0000313" key="4">
    <source>
        <dbReference type="Proteomes" id="UP001163046"/>
    </source>
</evidence>
<feature type="compositionally biased region" description="Polar residues" evidence="1">
    <location>
        <begin position="66"/>
        <end position="81"/>
    </location>
</feature>
<dbReference type="OrthoDB" id="436606at2759"/>
<evidence type="ECO:0000259" key="2">
    <source>
        <dbReference type="PROSITE" id="PS50033"/>
    </source>
</evidence>
<dbReference type="GO" id="GO:0043130">
    <property type="term" value="F:ubiquitin binding"/>
    <property type="evidence" value="ECO:0007669"/>
    <property type="project" value="TreeGrafter"/>
</dbReference>
<dbReference type="InterPro" id="IPR050730">
    <property type="entry name" value="UBX_domain-protein"/>
</dbReference>
<feature type="compositionally biased region" description="Basic and acidic residues" evidence="1">
    <location>
        <begin position="7"/>
        <end position="20"/>
    </location>
</feature>
<sequence length="315" mass="35012">MYSADELVERTRTKNRETIHDPVMARMSSGARRFSEGTFGGRPVSRHGKRPSSTRSLDRPLPPSDNAITQTSQQRPHSNQRPSHDGGSLLRRHTTEELVSSHEHEFSGGAASFVPRPPSRHFPGEGRPKSAKGRVRPSSRVGRENAATRENIQCVGEQVPFPPPLKLQSSFSKYKPLPSIGTGLVVEPDSDNSLHDSLVKTRTNGNDDDDDVTLLQKTAGLSLQYTLPDEPKDTEPGRIHLAVKLLDGSRYERWFRHTDTLGTVLAFAESVSKDQLPLCHFCTNEVPRRVFNNFSVSLTEAGINSRTVLYLEDIV</sequence>